<sequence>MGIPYLWPFVRKKGYEARLLSQFPQDPLPTNAFYRVDILASFFSVIRGAYSNHDLSTANTIIAQHLLSCGLPQASTVLYVDGPSPEEKRRTREFRDRKRADALAKAEASISEMENIFRSRGRLRKPHFTKLTKHLHASFVLSMDSRRALAQFLQELGWSVVECVSEADIAIASDCGAHDIAISGDSDSLIYSSIETIWRPLKRGQYLAYDVPELLKHLEISRNALTVLATFTDPSAMIGAYLAHKDVTCKNPQQNQFDAALKIFVRQEFSTDPTPPPQELNHDGAQGITQRLQDIRLKLESSKRSFVGGQAEERRHIFNRYCTVDRPPERRPPPHDSGRQYKHRHRYAIKSRSQLKKHDPPETMMQYQLKPWKLQPESPLDPSINTSPPKATHKQQRPRDVANMDKRELVNEMQWDHPTRTLDIGTINANATRALNGGIDVAHFQADTHTYLSAIKASLRDVTRISSRLTNTTGTINTADATNATNATDTTNTNDATNTNTNTNTKKLDSVDRELLDILCPGFSYKDLADSTEEGADQKPDKPEGLEEHDDSLDKKNKALSFLMSLLIAIHSTKLPKKSGMGLQVRRFIERAQDFLPIFTEGRTTEEYSGSSFLRSAALQLSVELKKHYRNGSIDLRKRIEVLKRKKVLPPEARDYITPQRSAIENFILLNRAYGSRRSLVPMSPFDVKFITLSELDLTRIFWPNKPLKRVLQSYAHEDFQTIEFSEQVTQADVGYWLSRKTPGFLITRLLTDIGRYSADQRKKLKNFSRSAFLMPLDDMKSHLQNIRADDFEPVSYSEKGYVLRGSIRTDGFRLQVLAFKLNELHSVKYRRLPADKLPSRLTSTVGGTDYFLTEIRNAFSTKQDVTQLWSCDPKSIKILGIDLGQAFVVGASAILPTREQPNAEQGQESAATTMESSLSSDAEEDEGAEEPSPKFFNLAVKQKAVYQPTFKHRRWLERRKEQTVEGGASISQIETSLPPCRGPEASISNYTQRELEVEADLDSFYGSVVLKKHRWNARKARAEEYRLIADRLLQLVGGSTGAKRDENNKVVIGVGLGKFSSKIRLSSLHESFQWYFVQKCQKYMHRDIMAGHNMCNAIRGHLLEQQRPLYLQPKDTDGNYPWMQSERSFKPGPRPGGSGRQRGVKRKATDEGDGSQTKKPATV</sequence>
<dbReference type="Gene3D" id="3.40.50.1010">
    <property type="entry name" value="5'-nuclease"/>
    <property type="match status" value="1"/>
</dbReference>
<name>A0A9P8BLQ2_9FUNG</name>
<evidence type="ECO:0000313" key="2">
    <source>
        <dbReference type="EMBL" id="KAG9060789.1"/>
    </source>
</evidence>
<feature type="compositionally biased region" description="Polar residues" evidence="1">
    <location>
        <begin position="900"/>
        <end position="915"/>
    </location>
</feature>
<dbReference type="InterPro" id="IPR029060">
    <property type="entry name" value="PIN-like_dom_sf"/>
</dbReference>
<feature type="compositionally biased region" description="Basic and acidic residues" evidence="1">
    <location>
        <begin position="326"/>
        <end position="339"/>
    </location>
</feature>
<feature type="region of interest" description="Disordered" evidence="1">
    <location>
        <begin position="324"/>
        <end position="362"/>
    </location>
</feature>
<dbReference type="OrthoDB" id="2436419at2759"/>
<feature type="compositionally biased region" description="Polar residues" evidence="1">
    <location>
        <begin position="1155"/>
        <end position="1164"/>
    </location>
</feature>
<feature type="region of interest" description="Disordered" evidence="1">
    <location>
        <begin position="1115"/>
        <end position="1164"/>
    </location>
</feature>
<dbReference type="SUPFAM" id="SSF88723">
    <property type="entry name" value="PIN domain-like"/>
    <property type="match status" value="1"/>
</dbReference>
<organism evidence="2 3">
    <name type="scientific">Linnemannia hyalina</name>
    <dbReference type="NCBI Taxonomy" id="64524"/>
    <lineage>
        <taxon>Eukaryota</taxon>
        <taxon>Fungi</taxon>
        <taxon>Fungi incertae sedis</taxon>
        <taxon>Mucoromycota</taxon>
        <taxon>Mortierellomycotina</taxon>
        <taxon>Mortierellomycetes</taxon>
        <taxon>Mortierellales</taxon>
        <taxon>Mortierellaceae</taxon>
        <taxon>Linnemannia</taxon>
    </lineage>
</organism>
<feature type="region of interest" description="Disordered" evidence="1">
    <location>
        <begin position="484"/>
        <end position="505"/>
    </location>
</feature>
<gene>
    <name evidence="2" type="ORF">KI688_008870</name>
</gene>
<keyword evidence="3" id="KW-1185">Reference proteome</keyword>
<proteinExistence type="predicted"/>
<feature type="region of interest" description="Disordered" evidence="1">
    <location>
        <begin position="375"/>
        <end position="400"/>
    </location>
</feature>
<evidence type="ECO:0000313" key="3">
    <source>
        <dbReference type="Proteomes" id="UP000707451"/>
    </source>
</evidence>
<feature type="compositionally biased region" description="Basic residues" evidence="1">
    <location>
        <begin position="340"/>
        <end position="355"/>
    </location>
</feature>
<feature type="region of interest" description="Disordered" evidence="1">
    <location>
        <begin position="531"/>
        <end position="552"/>
    </location>
</feature>
<comment type="caution">
    <text evidence="2">The sequence shown here is derived from an EMBL/GenBank/DDBJ whole genome shotgun (WGS) entry which is preliminary data.</text>
</comment>
<evidence type="ECO:0000256" key="1">
    <source>
        <dbReference type="SAM" id="MobiDB-lite"/>
    </source>
</evidence>
<feature type="region of interest" description="Disordered" evidence="1">
    <location>
        <begin position="899"/>
        <end position="934"/>
    </location>
</feature>
<accession>A0A9P8BLQ2</accession>
<reference evidence="2" key="1">
    <citation type="submission" date="2021-06" db="EMBL/GenBank/DDBJ databases">
        <title>Genome Sequence of Mortierella hyaline Strain SCG-10, a Cold-Adapted, Nitrate-Reducing Fungus Isolated from Soil in Minnesota, USA.</title>
        <authorList>
            <person name="Aldossari N."/>
        </authorList>
    </citation>
    <scope>NUCLEOTIDE SEQUENCE</scope>
    <source>
        <strain evidence="2">SCG-10</strain>
    </source>
</reference>
<dbReference type="Proteomes" id="UP000707451">
    <property type="component" value="Unassembled WGS sequence"/>
</dbReference>
<dbReference type="EMBL" id="JAHRHY010000031">
    <property type="protein sequence ID" value="KAG9060789.1"/>
    <property type="molecule type" value="Genomic_DNA"/>
</dbReference>
<dbReference type="AlphaFoldDB" id="A0A9P8BLQ2"/>
<protein>
    <recommendedName>
        <fullName evidence="4">XPG-I domain-containing protein</fullName>
    </recommendedName>
</protein>
<evidence type="ECO:0008006" key="4">
    <source>
        <dbReference type="Google" id="ProtNLM"/>
    </source>
</evidence>
<feature type="compositionally biased region" description="Basic and acidic residues" evidence="1">
    <location>
        <begin position="536"/>
        <end position="552"/>
    </location>
</feature>